<sequence length="958" mass="110040">MDLIRVIENLKDYRYVDKIREANLLASVEDDPREPYKSKYKAKKIFIEIMAFIDKLLSEVDETDIHAIVSLKDLRSYCQVFIGFLLYQTDEITPSLIQLGQAFKHLMNRMGMSLKHDEMWFHTLGENFIMENTKEIPIAKPQVRARLAPSAVQCANLLGMAWGNLSERKLSRTFLRAAEKTYRRYKADLTTHGAGLESISIRNTERERGGGPSSSPVTGCGDEHDSTQPLSLLPPLSLSDIEETYTLTLYYLGQALVASGSMEEGSQYISRTLSRQRTSSTFDPVEWCRNAVKLCEFHNEHQDYTNTMRMIKSVEKIMDEHPDVFGSKSQRNSTEEISKVMAKRKEEAKKREKARKQREKEGEKEGTETDTEEDRTAELEEEPEPFPDDDILRLIADFFLVQAYMRLDIINGSSETMRIHEQRLAESKEEGHMPPAAPGMFLDKDDIVLSLCGNIEDGWEVEEERRAEIALLQKEEKEKKEEKKRKREERLKRREERKKRREEREKRKEREEQLKKQGEEEKGEEEKGEEEVAVLDEESEEEKTEEESEESESEDDSDIPNADKIENIFVKPIQTGDDGDLDGEIEGLPLDECAISSSSSAEKTPSVSESSTVHISEKTTIPDEIPVMSRKKAYSEFMTTFRLFKKALKYYELEGFVTTHVEILRHISMLYRILTYFESDSTTKAKLHRRRVTLLNPLPGLLSPSHYLPQIRMVANELYLAQDSIFDIKIDDLQKIKDQIEVAKSTGMFRSIESSARELGRMTLQAKHDDLLTKAKNAGLLSLKYMEIYVATFDRQAALELARELPRQTPAMPGSIADTGNVLKGLRECVFYGISSMEKKFVRADGTLLLPPGRTIADILYDEKEPLDIEMYLQGIFAISRCHLKMPYAGTEQQIKSIELALSYLIILDKFRKKHPNTPVFGEQLDLVQQMVMLLPTKIMMLNQALQKEKELEGLGKF</sequence>
<evidence type="ECO:0000256" key="2">
    <source>
        <dbReference type="ARBA" id="ARBA00010305"/>
    </source>
</evidence>
<feature type="region of interest" description="Disordered" evidence="6">
    <location>
        <begin position="196"/>
        <end position="233"/>
    </location>
</feature>
<feature type="compositionally biased region" description="Polar residues" evidence="6">
    <location>
        <begin position="595"/>
        <end position="614"/>
    </location>
</feature>
<proteinExistence type="inferred from homology"/>
<gene>
    <name evidence="7" type="ORF">ADUPG1_014293</name>
</gene>
<reference evidence="7" key="1">
    <citation type="submission" date="2022-03" db="EMBL/GenBank/DDBJ databases">
        <title>Draft genome sequence of Aduncisulcus paluster, a free-living microaerophilic Fornicata.</title>
        <authorList>
            <person name="Yuyama I."/>
            <person name="Kume K."/>
            <person name="Tamura T."/>
            <person name="Inagaki Y."/>
            <person name="Hashimoto T."/>
        </authorList>
    </citation>
    <scope>NUCLEOTIDE SEQUENCE</scope>
    <source>
        <strain evidence="7">NY0171</strain>
    </source>
</reference>
<dbReference type="Pfam" id="PF12309">
    <property type="entry name" value="KBP_C"/>
    <property type="match status" value="1"/>
</dbReference>
<accession>A0ABQ5KDT0</accession>
<evidence type="ECO:0000256" key="5">
    <source>
        <dbReference type="ARBA" id="ARBA00023212"/>
    </source>
</evidence>
<comment type="subcellular location">
    <subcellularLocation>
        <location evidence="1">Cytoplasm</location>
        <location evidence="1">Cytoskeleton</location>
    </subcellularLocation>
</comment>
<comment type="caution">
    <text evidence="7">The sequence shown here is derived from an EMBL/GenBank/DDBJ whole genome shotgun (WGS) entry which is preliminary data.</text>
</comment>
<feature type="compositionally biased region" description="Acidic residues" evidence="6">
    <location>
        <begin position="368"/>
        <end position="387"/>
    </location>
</feature>
<feature type="region of interest" description="Disordered" evidence="6">
    <location>
        <begin position="322"/>
        <end position="387"/>
    </location>
</feature>
<organism evidence="7 8">
    <name type="scientific">Aduncisulcus paluster</name>
    <dbReference type="NCBI Taxonomy" id="2918883"/>
    <lineage>
        <taxon>Eukaryota</taxon>
        <taxon>Metamonada</taxon>
        <taxon>Carpediemonas-like organisms</taxon>
        <taxon>Aduncisulcus</taxon>
    </lineage>
</organism>
<feature type="compositionally biased region" description="Basic and acidic residues" evidence="6">
    <location>
        <begin position="358"/>
        <end position="367"/>
    </location>
</feature>
<dbReference type="PANTHER" id="PTHR46321">
    <property type="entry name" value="KIF1-BINDING PROTEIN"/>
    <property type="match status" value="1"/>
</dbReference>
<dbReference type="PANTHER" id="PTHR46321:SF1">
    <property type="entry name" value="KIF-BINDING PROTEIN"/>
    <property type="match status" value="1"/>
</dbReference>
<evidence type="ECO:0000256" key="4">
    <source>
        <dbReference type="ARBA" id="ARBA00022490"/>
    </source>
</evidence>
<evidence type="ECO:0000256" key="1">
    <source>
        <dbReference type="ARBA" id="ARBA00004245"/>
    </source>
</evidence>
<feature type="compositionally biased region" description="Acidic residues" evidence="6">
    <location>
        <begin position="521"/>
        <end position="558"/>
    </location>
</feature>
<dbReference type="InterPro" id="IPR022083">
    <property type="entry name" value="KBP"/>
</dbReference>
<feature type="compositionally biased region" description="Basic and acidic residues" evidence="6">
    <location>
        <begin position="333"/>
        <end position="350"/>
    </location>
</feature>
<protein>
    <recommendedName>
        <fullName evidence="3">KIF-binding protein</fullName>
    </recommendedName>
</protein>
<keyword evidence="4" id="KW-0963">Cytoplasm</keyword>
<keyword evidence="5" id="KW-0206">Cytoskeleton</keyword>
<name>A0ABQ5KDT0_9EUKA</name>
<evidence type="ECO:0000313" key="8">
    <source>
        <dbReference type="Proteomes" id="UP001057375"/>
    </source>
</evidence>
<feature type="region of interest" description="Disordered" evidence="6">
    <location>
        <begin position="477"/>
        <end position="562"/>
    </location>
</feature>
<keyword evidence="8" id="KW-1185">Reference proteome</keyword>
<evidence type="ECO:0000256" key="3">
    <source>
        <dbReference type="ARBA" id="ARBA00016840"/>
    </source>
</evidence>
<dbReference type="Proteomes" id="UP001057375">
    <property type="component" value="Unassembled WGS sequence"/>
</dbReference>
<feature type="region of interest" description="Disordered" evidence="6">
    <location>
        <begin position="595"/>
        <end position="615"/>
    </location>
</feature>
<dbReference type="EMBL" id="BQXS01013966">
    <property type="protein sequence ID" value="GKT30051.1"/>
    <property type="molecule type" value="Genomic_DNA"/>
</dbReference>
<evidence type="ECO:0000256" key="6">
    <source>
        <dbReference type="SAM" id="MobiDB-lite"/>
    </source>
</evidence>
<feature type="compositionally biased region" description="Basic and acidic residues" evidence="6">
    <location>
        <begin position="502"/>
        <end position="520"/>
    </location>
</feature>
<comment type="similarity">
    <text evidence="2">Belongs to the KIF-binding protein family.</text>
</comment>
<evidence type="ECO:0000313" key="7">
    <source>
        <dbReference type="EMBL" id="GKT30051.1"/>
    </source>
</evidence>